<dbReference type="Proteomes" id="UP000815260">
    <property type="component" value="Chromosome 2B"/>
</dbReference>
<feature type="compositionally biased region" description="Basic residues" evidence="3">
    <location>
        <begin position="32"/>
        <end position="44"/>
    </location>
</feature>
<reference evidence="4" key="1">
    <citation type="journal article" date="2017" name="Gigascience">
        <title>The first near-complete assembly of the hexaploid bread wheat genome, Triticum aestivum.</title>
        <authorList>
            <person name="Zimin A.V."/>
            <person name="Puiu D."/>
            <person name="Hall R."/>
            <person name="Kingan S."/>
            <person name="Clavijo B.J."/>
            <person name="Salzberg S.L."/>
        </authorList>
    </citation>
    <scope>NUCLEOTIDE SEQUENCE</scope>
    <source>
        <tissue evidence="4">Leaf</tissue>
    </source>
</reference>
<keyword evidence="2" id="KW-0131">Cell cycle</keyword>
<dbReference type="InterPro" id="IPR013922">
    <property type="entry name" value="Cyclin_PHO80-like"/>
</dbReference>
<evidence type="ECO:0000313" key="4">
    <source>
        <dbReference type="EMBL" id="KAF7008073.1"/>
    </source>
</evidence>
<proteinExistence type="predicted"/>
<dbReference type="AlphaFoldDB" id="A0A9R1ECQ1"/>
<dbReference type="PANTHER" id="PTHR15615">
    <property type="match status" value="1"/>
</dbReference>
<comment type="caution">
    <text evidence="4">The sequence shown here is derived from an EMBL/GenBank/DDBJ whole genome shotgun (WGS) entry which is preliminary data.</text>
</comment>
<dbReference type="GO" id="GO:0051301">
    <property type="term" value="P:cell division"/>
    <property type="evidence" value="ECO:0007669"/>
    <property type="project" value="UniProtKB-KW"/>
</dbReference>
<reference evidence="4" key="2">
    <citation type="submission" date="2020-03" db="EMBL/GenBank/DDBJ databases">
        <title>The second near-complete assembly of the hexaploid bread wheat (Triticum aestivum) genome.</title>
        <authorList>
            <person name="Zimin A.V."/>
            <person name="Puiu D."/>
            <person name="Shumante A."/>
            <person name="Alonge M."/>
            <person name="Salzberg S.L."/>
        </authorList>
    </citation>
    <scope>NUCLEOTIDE SEQUENCE</scope>
    <source>
        <tissue evidence="4">Leaf</tissue>
    </source>
</reference>
<name>A0A9R1ECQ1_WHEAT</name>
<evidence type="ECO:0000256" key="3">
    <source>
        <dbReference type="SAM" id="MobiDB-lite"/>
    </source>
</evidence>
<organism evidence="4">
    <name type="scientific">Triticum aestivum</name>
    <name type="common">Wheat</name>
    <dbReference type="NCBI Taxonomy" id="4565"/>
    <lineage>
        <taxon>Eukaryota</taxon>
        <taxon>Viridiplantae</taxon>
        <taxon>Streptophyta</taxon>
        <taxon>Embryophyta</taxon>
        <taxon>Tracheophyta</taxon>
        <taxon>Spermatophyta</taxon>
        <taxon>Magnoliopsida</taxon>
        <taxon>Liliopsida</taxon>
        <taxon>Poales</taxon>
        <taxon>Poaceae</taxon>
        <taxon>BOP clade</taxon>
        <taxon>Pooideae</taxon>
        <taxon>Triticodae</taxon>
        <taxon>Triticeae</taxon>
        <taxon>Triticinae</taxon>
        <taxon>Triticum</taxon>
    </lineage>
</organism>
<evidence type="ECO:0000256" key="2">
    <source>
        <dbReference type="ARBA" id="ARBA00023306"/>
    </source>
</evidence>
<evidence type="ECO:0000256" key="1">
    <source>
        <dbReference type="ARBA" id="ARBA00022618"/>
    </source>
</evidence>
<evidence type="ECO:0008006" key="5">
    <source>
        <dbReference type="Google" id="ProtNLM"/>
    </source>
</evidence>
<dbReference type="Gene3D" id="1.10.472.10">
    <property type="entry name" value="Cyclin-like"/>
    <property type="match status" value="1"/>
</dbReference>
<protein>
    <recommendedName>
        <fullName evidence="5">Cyclin</fullName>
    </recommendedName>
</protein>
<keyword evidence="1" id="KW-0132">Cell division</keyword>
<dbReference type="PANTHER" id="PTHR15615:SF84">
    <property type="entry name" value="OS05G0327000 PROTEIN"/>
    <property type="match status" value="1"/>
</dbReference>
<feature type="region of interest" description="Disordered" evidence="3">
    <location>
        <begin position="1"/>
        <end position="63"/>
    </location>
</feature>
<gene>
    <name evidence="4" type="ORF">CFC21_022933</name>
</gene>
<accession>A0A9R1ECQ1</accession>
<sequence length="219" mass="24962">GAIGFRRPAPRRQREPKDAPPLGVARGGRVPPLRRRRLRARRERPRPGVPRRHDPGSPHRRVPRAPPALQLLIRWRRLRPRGGVPRALRSPAALEAGIVVEPATAHRLVSVAVLLGAKFSSPRYFERRVESFQICSGESIRSTELCPLELLFLRALDYRVFIGDEEFRRFFRILERRPAPARSVACAAKKRKAEEEVEPRRVRACQLAARYGISGFNQS</sequence>
<dbReference type="EMBL" id="CM022215">
    <property type="protein sequence ID" value="KAF7008073.1"/>
    <property type="molecule type" value="Genomic_DNA"/>
</dbReference>
<dbReference type="GO" id="GO:0019901">
    <property type="term" value="F:protein kinase binding"/>
    <property type="evidence" value="ECO:0007669"/>
    <property type="project" value="InterPro"/>
</dbReference>
<feature type="non-terminal residue" evidence="4">
    <location>
        <position position="1"/>
    </location>
</feature>